<dbReference type="SMART" id="SM00563">
    <property type="entry name" value="PlsC"/>
    <property type="match status" value="1"/>
</dbReference>
<comment type="caution">
    <text evidence="3">The sequence shown here is derived from an EMBL/GenBank/DDBJ whole genome shotgun (WGS) entry which is preliminary data.</text>
</comment>
<gene>
    <name evidence="3" type="ORF">SCP_0604280</name>
</gene>
<dbReference type="AlphaFoldDB" id="A0A401GQL1"/>
<evidence type="ECO:0000313" key="3">
    <source>
        <dbReference type="EMBL" id="GBE84449.1"/>
    </source>
</evidence>
<dbReference type="Proteomes" id="UP000287166">
    <property type="component" value="Unassembled WGS sequence"/>
</dbReference>
<dbReference type="GeneID" id="38781366"/>
<feature type="transmembrane region" description="Helical" evidence="1">
    <location>
        <begin position="372"/>
        <end position="392"/>
    </location>
</feature>
<evidence type="ECO:0000256" key="1">
    <source>
        <dbReference type="SAM" id="Phobius"/>
    </source>
</evidence>
<dbReference type="GO" id="GO:0008654">
    <property type="term" value="P:phospholipid biosynthetic process"/>
    <property type="evidence" value="ECO:0007669"/>
    <property type="project" value="TreeGrafter"/>
</dbReference>
<keyword evidence="3" id="KW-0808">Transferase</keyword>
<dbReference type="SUPFAM" id="SSF69593">
    <property type="entry name" value="Glycerol-3-phosphate (1)-acyltransferase"/>
    <property type="match status" value="1"/>
</dbReference>
<dbReference type="RefSeq" id="XP_027615362.1">
    <property type="nucleotide sequence ID" value="XM_027759561.1"/>
</dbReference>
<feature type="transmembrane region" description="Helical" evidence="1">
    <location>
        <begin position="339"/>
        <end position="360"/>
    </location>
</feature>
<keyword evidence="3" id="KW-0012">Acyltransferase</keyword>
<proteinExistence type="predicted"/>
<dbReference type="GO" id="GO:0004366">
    <property type="term" value="F:glycerol-3-phosphate O-acyltransferase activity"/>
    <property type="evidence" value="ECO:0007669"/>
    <property type="project" value="TreeGrafter"/>
</dbReference>
<dbReference type="PANTHER" id="PTHR31605:SF0">
    <property type="entry name" value="GLYCEROL-3-PHOSPHATE O-ACYLTRANSFERASE 1"/>
    <property type="match status" value="1"/>
</dbReference>
<accession>A0A401GQL1</accession>
<evidence type="ECO:0000259" key="2">
    <source>
        <dbReference type="SMART" id="SM00563"/>
    </source>
</evidence>
<reference evidence="3 4" key="1">
    <citation type="journal article" date="2018" name="Sci. Rep.">
        <title>Genome sequence of the cauliflower mushroom Sparassis crispa (Hanabiratake) and its association with beneficial usage.</title>
        <authorList>
            <person name="Kiyama R."/>
            <person name="Furutani Y."/>
            <person name="Kawaguchi K."/>
            <person name="Nakanishi T."/>
        </authorList>
    </citation>
    <scope>NUCLEOTIDE SEQUENCE [LARGE SCALE GENOMIC DNA]</scope>
</reference>
<organism evidence="3 4">
    <name type="scientific">Sparassis crispa</name>
    <dbReference type="NCBI Taxonomy" id="139825"/>
    <lineage>
        <taxon>Eukaryota</taxon>
        <taxon>Fungi</taxon>
        <taxon>Dikarya</taxon>
        <taxon>Basidiomycota</taxon>
        <taxon>Agaricomycotina</taxon>
        <taxon>Agaricomycetes</taxon>
        <taxon>Polyporales</taxon>
        <taxon>Sparassidaceae</taxon>
        <taxon>Sparassis</taxon>
    </lineage>
</organism>
<sequence>MVSFWAKASLFAHPLVRAILRSSGSIPVYRNPNSMYVADTTAFNGSTGVDAVLNRDSRESQGDGTAKNSVKSEALFHATFRTLDAGGTVGVFPEGTSYTEPGIVQVKDGAARVALEYSKWLKDEKNVVAEGRRRECLKVVPVGIVYTDKTRYQSRVCVRYGKAIDLAHFTELYLSSENENDQRTAIRALTGEIERHLVEVTINSPDWDTLHTAAIVRNILWGDSDRIPAQYFVAVSQTLIDLFSIPNSSVSFVQAKRALLAYHALLTHTRISHASLPPISASRSRALPYLSIFTQLAKVVVHLCISLPAFLPHLPAYTLGRIFARFFATPDAQETRAQYLAVGGIVGAGLGYAGIGLAIAKIHARIMSERSGVGLGRWLAFFWTVKVILGIWHHAVVKDNYKQLQKLHTSFIVLLGAFSSSVPKNDLVQYATPPPPPINPLIRHTVEPTEQTPPPPPVPARKLVRHVLDARAEAVDALMAFLKESEHEVEMGMAWVRSRCPILARQMTDFWRG</sequence>
<keyword evidence="4" id="KW-1185">Reference proteome</keyword>
<dbReference type="OrthoDB" id="1044435at2759"/>
<name>A0A401GQL1_9APHY</name>
<evidence type="ECO:0000313" key="4">
    <source>
        <dbReference type="Proteomes" id="UP000287166"/>
    </source>
</evidence>
<keyword evidence="1" id="KW-0472">Membrane</keyword>
<dbReference type="STRING" id="139825.A0A401GQL1"/>
<dbReference type="GO" id="GO:0016287">
    <property type="term" value="F:glycerone-phosphate O-acyltransferase activity"/>
    <property type="evidence" value="ECO:0007669"/>
    <property type="project" value="TreeGrafter"/>
</dbReference>
<dbReference type="EMBL" id="BFAD01000006">
    <property type="protein sequence ID" value="GBE84449.1"/>
    <property type="molecule type" value="Genomic_DNA"/>
</dbReference>
<dbReference type="InParanoid" id="A0A401GQL1"/>
<dbReference type="InterPro" id="IPR002123">
    <property type="entry name" value="Plipid/glycerol_acylTrfase"/>
</dbReference>
<dbReference type="Pfam" id="PF01553">
    <property type="entry name" value="Acyltransferase"/>
    <property type="match status" value="1"/>
</dbReference>
<keyword evidence="1" id="KW-0812">Transmembrane</keyword>
<dbReference type="InterPro" id="IPR052744">
    <property type="entry name" value="GPAT/DAPAT"/>
</dbReference>
<dbReference type="PANTHER" id="PTHR31605">
    <property type="entry name" value="GLYCEROL-3-PHOSPHATE O-ACYLTRANSFERASE 1"/>
    <property type="match status" value="1"/>
</dbReference>
<keyword evidence="1" id="KW-1133">Transmembrane helix</keyword>
<protein>
    <submittedName>
        <fullName evidence="3">Glycerol-3-phosphate-1-acyltransferase</fullName>
    </submittedName>
</protein>
<feature type="domain" description="Phospholipid/glycerol acyltransferase" evidence="2">
    <location>
        <begin position="1"/>
        <end position="147"/>
    </location>
</feature>